<feature type="active site" description="Charge relay system" evidence="14">
    <location>
        <position position="178"/>
    </location>
</feature>
<evidence type="ECO:0000259" key="16">
    <source>
        <dbReference type="PROSITE" id="PS50106"/>
    </source>
</evidence>
<evidence type="ECO:0000256" key="9">
    <source>
        <dbReference type="ARBA" id="ARBA00022764"/>
    </source>
</evidence>
<gene>
    <name evidence="17" type="ORF">SAMN05421512_102344</name>
</gene>
<dbReference type="Gene3D" id="2.30.42.10">
    <property type="match status" value="2"/>
</dbReference>
<dbReference type="EC" id="3.4.21.107" evidence="4"/>
<evidence type="ECO:0000256" key="6">
    <source>
        <dbReference type="ARBA" id="ARBA00022670"/>
    </source>
</evidence>
<dbReference type="SMART" id="SM00228">
    <property type="entry name" value="PDZ"/>
    <property type="match status" value="2"/>
</dbReference>
<protein>
    <recommendedName>
        <fullName evidence="5">Probable periplasmic serine endoprotease DegP-like</fullName>
        <ecNumber evidence="4">3.4.21.107</ecNumber>
    </recommendedName>
    <alternativeName>
        <fullName evidence="13">Protease Do</fullName>
    </alternativeName>
</protein>
<dbReference type="InterPro" id="IPR009003">
    <property type="entry name" value="Peptidase_S1_PA"/>
</dbReference>
<sequence>MSNKYIPSALRRLPRGRTSLAAGALALGLAGAMSLQTVVPGQFAFADPVRVEAAAPQNFASVVAAVKPAVVSVRVRTDETPQMMSNRQGIPGFEDLPQDHPLQRFFRRFGGEQFGGDQRREQQPRRHGMSQGSGFFITGDGYLVTNEHVVSNGSEFTIVMDDGQEYDAKLIGADKRTDLALLKVDGEGREFTYVEFAPDAPQVGEWVVAVGNPFGLGGSVTAGIVSARGRDIGAGPYDDFIQIDAPVNRGNSGGPAFNVKGQVIGVNAAIFSPSGGNVGIAFAIPASTATAIVKDLRDDGTVVRGWLGVQIQPVSKDIAESVGLKDAKGAIVADAQGDSPARKAGIRSGDTILGVDGQPVESPRDLARMIAAYPPDTEVTLGVWRDGREQDVKVTLGRLQDDGPTTAAVQQTGKDTAFVDSLGVELAAASAMKAGERGVVITDVPADSAAADKGLQPGDVILEVAGQAVNNPSEVASAVQGANENGRKTVLLRVERNDASRFVAVPVEQNKG</sequence>
<comment type="catalytic activity">
    <reaction evidence="1">
        <text>Acts on substrates that are at least partially unfolded. The cleavage site P1 residue is normally between a pair of hydrophobic residues, such as Val-|-Val.</text>
        <dbReference type="EC" id="3.4.21.107"/>
    </reaction>
</comment>
<dbReference type="Pfam" id="PF13365">
    <property type="entry name" value="Trypsin_2"/>
    <property type="match status" value="1"/>
</dbReference>
<evidence type="ECO:0000256" key="8">
    <source>
        <dbReference type="ARBA" id="ARBA00022737"/>
    </source>
</evidence>
<dbReference type="Pfam" id="PF13180">
    <property type="entry name" value="PDZ_2"/>
    <property type="match status" value="1"/>
</dbReference>
<keyword evidence="9" id="KW-0574">Periplasm</keyword>
<keyword evidence="10" id="KW-0378">Hydrolase</keyword>
<dbReference type="GO" id="GO:0006508">
    <property type="term" value="P:proteolysis"/>
    <property type="evidence" value="ECO:0007669"/>
    <property type="project" value="UniProtKB-KW"/>
</dbReference>
<feature type="domain" description="PDZ" evidence="16">
    <location>
        <begin position="406"/>
        <end position="471"/>
    </location>
</feature>
<dbReference type="SUPFAM" id="SSF50494">
    <property type="entry name" value="Trypsin-like serine proteases"/>
    <property type="match status" value="1"/>
</dbReference>
<accession>A0A285RSU9</accession>
<dbReference type="PROSITE" id="PS50106">
    <property type="entry name" value="PDZ"/>
    <property type="match status" value="2"/>
</dbReference>
<evidence type="ECO:0000256" key="11">
    <source>
        <dbReference type="ARBA" id="ARBA00022825"/>
    </source>
</evidence>
<comment type="similarity">
    <text evidence="3">Belongs to the peptidase S1C family.</text>
</comment>
<proteinExistence type="inferred from homology"/>
<keyword evidence="8" id="KW-0677">Repeat</keyword>
<keyword evidence="12" id="KW-0346">Stress response</keyword>
<keyword evidence="7" id="KW-0732">Signal</keyword>
<name>A0A285RSU9_9HYPH</name>
<dbReference type="InterPro" id="IPR041489">
    <property type="entry name" value="PDZ_6"/>
</dbReference>
<dbReference type="GO" id="GO:0004252">
    <property type="term" value="F:serine-type endopeptidase activity"/>
    <property type="evidence" value="ECO:0007669"/>
    <property type="project" value="InterPro"/>
</dbReference>
<feature type="binding site" evidence="15">
    <location>
        <begin position="250"/>
        <end position="252"/>
    </location>
    <ligand>
        <name>substrate</name>
    </ligand>
</feature>
<reference evidence="17 18" key="1">
    <citation type="submission" date="2017-08" db="EMBL/GenBank/DDBJ databases">
        <authorList>
            <person name="de Groot N.N."/>
        </authorList>
    </citation>
    <scope>NUCLEOTIDE SEQUENCE [LARGE SCALE GENOMIC DNA]</scope>
    <source>
        <strain evidence="17 18">USBA 352</strain>
    </source>
</reference>
<dbReference type="NCBIfam" id="TIGR02037">
    <property type="entry name" value="degP_htrA_DO"/>
    <property type="match status" value="1"/>
</dbReference>
<dbReference type="GO" id="GO:0042597">
    <property type="term" value="C:periplasmic space"/>
    <property type="evidence" value="ECO:0007669"/>
    <property type="project" value="UniProtKB-SubCell"/>
</dbReference>
<evidence type="ECO:0000256" key="7">
    <source>
        <dbReference type="ARBA" id="ARBA00022729"/>
    </source>
</evidence>
<evidence type="ECO:0000256" key="1">
    <source>
        <dbReference type="ARBA" id="ARBA00001772"/>
    </source>
</evidence>
<evidence type="ECO:0000256" key="2">
    <source>
        <dbReference type="ARBA" id="ARBA00004418"/>
    </source>
</evidence>
<feature type="active site" description="Charge relay system" evidence="14">
    <location>
        <position position="252"/>
    </location>
</feature>
<dbReference type="InterPro" id="IPR036034">
    <property type="entry name" value="PDZ_sf"/>
</dbReference>
<feature type="active site" description="Charge relay system" evidence="14">
    <location>
        <position position="148"/>
    </location>
</feature>
<feature type="domain" description="PDZ" evidence="16">
    <location>
        <begin position="304"/>
        <end position="362"/>
    </location>
</feature>
<evidence type="ECO:0000256" key="13">
    <source>
        <dbReference type="ARBA" id="ARBA00032850"/>
    </source>
</evidence>
<dbReference type="OrthoDB" id="9758917at2"/>
<evidence type="ECO:0000313" key="18">
    <source>
        <dbReference type="Proteomes" id="UP000219331"/>
    </source>
</evidence>
<dbReference type="AlphaFoldDB" id="A0A285RSU9"/>
<dbReference type="InterPro" id="IPR001478">
    <property type="entry name" value="PDZ"/>
</dbReference>
<dbReference type="SUPFAM" id="SSF50156">
    <property type="entry name" value="PDZ domain-like"/>
    <property type="match status" value="2"/>
</dbReference>
<feature type="binding site" evidence="15">
    <location>
        <position position="148"/>
    </location>
    <ligand>
        <name>substrate</name>
    </ligand>
</feature>
<dbReference type="Pfam" id="PF17820">
    <property type="entry name" value="PDZ_6"/>
    <property type="match status" value="1"/>
</dbReference>
<evidence type="ECO:0000313" key="17">
    <source>
        <dbReference type="EMBL" id="SOB96916.1"/>
    </source>
</evidence>
<dbReference type="EMBL" id="OBML01000002">
    <property type="protein sequence ID" value="SOB96916.1"/>
    <property type="molecule type" value="Genomic_DNA"/>
</dbReference>
<dbReference type="PANTHER" id="PTHR22939">
    <property type="entry name" value="SERINE PROTEASE FAMILY S1C HTRA-RELATED"/>
    <property type="match status" value="1"/>
</dbReference>
<dbReference type="STRING" id="538381.GCA_001696535_03177"/>
<dbReference type="FunFam" id="2.40.10.120:FF:000007">
    <property type="entry name" value="Periplasmic serine endoprotease DegP-like"/>
    <property type="match status" value="1"/>
</dbReference>
<evidence type="ECO:0000256" key="14">
    <source>
        <dbReference type="PIRSR" id="PIRSR611782-1"/>
    </source>
</evidence>
<dbReference type="Proteomes" id="UP000219331">
    <property type="component" value="Unassembled WGS sequence"/>
</dbReference>
<dbReference type="InterPro" id="IPR011782">
    <property type="entry name" value="Pept_S1C_Do"/>
</dbReference>
<comment type="subcellular location">
    <subcellularLocation>
        <location evidence="2">Periplasm</location>
    </subcellularLocation>
</comment>
<evidence type="ECO:0000256" key="3">
    <source>
        <dbReference type="ARBA" id="ARBA00010541"/>
    </source>
</evidence>
<evidence type="ECO:0000256" key="15">
    <source>
        <dbReference type="PIRSR" id="PIRSR611782-2"/>
    </source>
</evidence>
<keyword evidence="11" id="KW-0720">Serine protease</keyword>
<dbReference type="CDD" id="cd10839">
    <property type="entry name" value="cpPDZ1_DegP-like"/>
    <property type="match status" value="1"/>
</dbReference>
<feature type="binding site" evidence="15">
    <location>
        <position position="178"/>
    </location>
    <ligand>
        <name>substrate</name>
    </ligand>
</feature>
<dbReference type="InterPro" id="IPR001940">
    <property type="entry name" value="Peptidase_S1C"/>
</dbReference>
<organism evidence="17 18">
    <name type="scientific">Stappia indica</name>
    <dbReference type="NCBI Taxonomy" id="538381"/>
    <lineage>
        <taxon>Bacteria</taxon>
        <taxon>Pseudomonadati</taxon>
        <taxon>Pseudomonadota</taxon>
        <taxon>Alphaproteobacteria</taxon>
        <taxon>Hyphomicrobiales</taxon>
        <taxon>Stappiaceae</taxon>
        <taxon>Stappia</taxon>
    </lineage>
</organism>
<keyword evidence="18" id="KW-1185">Reference proteome</keyword>
<evidence type="ECO:0000256" key="4">
    <source>
        <dbReference type="ARBA" id="ARBA00013035"/>
    </source>
</evidence>
<keyword evidence="6 17" id="KW-0645">Protease</keyword>
<evidence type="ECO:0000256" key="10">
    <source>
        <dbReference type="ARBA" id="ARBA00022801"/>
    </source>
</evidence>
<dbReference type="Gene3D" id="2.40.10.120">
    <property type="match status" value="1"/>
</dbReference>
<dbReference type="PRINTS" id="PR00834">
    <property type="entry name" value="PROTEASES2C"/>
</dbReference>
<evidence type="ECO:0000256" key="12">
    <source>
        <dbReference type="ARBA" id="ARBA00023016"/>
    </source>
</evidence>
<evidence type="ECO:0000256" key="5">
    <source>
        <dbReference type="ARBA" id="ARBA00013958"/>
    </source>
</evidence>
<dbReference type="RefSeq" id="WP_097174093.1">
    <property type="nucleotide sequence ID" value="NZ_OBML01000002.1"/>
</dbReference>
<dbReference type="PANTHER" id="PTHR22939:SF130">
    <property type="entry name" value="PERIPLASMIC SERINE ENDOPROTEASE DEGP-LIKE-RELATED"/>
    <property type="match status" value="1"/>
</dbReference>